<dbReference type="AlphaFoldDB" id="A0A8S1X246"/>
<organism evidence="1 2">
    <name type="scientific">Paramecium pentaurelia</name>
    <dbReference type="NCBI Taxonomy" id="43138"/>
    <lineage>
        <taxon>Eukaryota</taxon>
        <taxon>Sar</taxon>
        <taxon>Alveolata</taxon>
        <taxon>Ciliophora</taxon>
        <taxon>Intramacronucleata</taxon>
        <taxon>Oligohymenophorea</taxon>
        <taxon>Peniculida</taxon>
        <taxon>Parameciidae</taxon>
        <taxon>Paramecium</taxon>
    </lineage>
</organism>
<evidence type="ECO:0000313" key="2">
    <source>
        <dbReference type="Proteomes" id="UP000689195"/>
    </source>
</evidence>
<proteinExistence type="predicted"/>
<reference evidence="1" key="1">
    <citation type="submission" date="2021-01" db="EMBL/GenBank/DDBJ databases">
        <authorList>
            <consortium name="Genoscope - CEA"/>
            <person name="William W."/>
        </authorList>
    </citation>
    <scope>NUCLEOTIDE SEQUENCE</scope>
</reference>
<sequence>MKVILTMVKKLGNGKLFFEKVLIQKQIIIDIQFLKTKIVAEDNILTIHTIFKVQLKFANGLN</sequence>
<evidence type="ECO:0000313" key="1">
    <source>
        <dbReference type="EMBL" id="CAD8196244.1"/>
    </source>
</evidence>
<comment type="caution">
    <text evidence="1">The sequence shown here is derived from an EMBL/GenBank/DDBJ whole genome shotgun (WGS) entry which is preliminary data.</text>
</comment>
<name>A0A8S1X246_9CILI</name>
<accession>A0A8S1X246</accession>
<gene>
    <name evidence="1" type="ORF">PPENT_87.1.T1120028</name>
</gene>
<protein>
    <submittedName>
        <fullName evidence="1">Uncharacterized protein</fullName>
    </submittedName>
</protein>
<dbReference type="EMBL" id="CAJJDO010000112">
    <property type="protein sequence ID" value="CAD8196244.1"/>
    <property type="molecule type" value="Genomic_DNA"/>
</dbReference>
<keyword evidence="2" id="KW-1185">Reference proteome</keyword>
<dbReference type="Proteomes" id="UP000689195">
    <property type="component" value="Unassembled WGS sequence"/>
</dbReference>